<dbReference type="OrthoDB" id="8119704at2759"/>
<accession>A0A9P1FWB7</accession>
<comment type="caution">
    <text evidence="2">The sequence shown here is derived from an EMBL/GenBank/DDBJ whole genome shotgun (WGS) entry which is preliminary data.</text>
</comment>
<dbReference type="AlphaFoldDB" id="A0A9P1FWB7"/>
<reference evidence="2" key="1">
    <citation type="submission" date="2022-10" db="EMBL/GenBank/DDBJ databases">
        <authorList>
            <person name="Chen Y."/>
            <person name="Dougan E. K."/>
            <person name="Chan C."/>
            <person name="Rhodes N."/>
            <person name="Thang M."/>
        </authorList>
    </citation>
    <scope>NUCLEOTIDE SEQUENCE</scope>
</reference>
<organism evidence="2">
    <name type="scientific">Cladocopium goreaui</name>
    <dbReference type="NCBI Taxonomy" id="2562237"/>
    <lineage>
        <taxon>Eukaryota</taxon>
        <taxon>Sar</taxon>
        <taxon>Alveolata</taxon>
        <taxon>Dinophyceae</taxon>
        <taxon>Suessiales</taxon>
        <taxon>Symbiodiniaceae</taxon>
        <taxon>Cladocopium</taxon>
    </lineage>
</organism>
<evidence type="ECO:0000313" key="4">
    <source>
        <dbReference type="EMBL" id="CAL4778245.1"/>
    </source>
</evidence>
<dbReference type="EMBL" id="CAMXCT010001533">
    <property type="protein sequence ID" value="CAI3990933.1"/>
    <property type="molecule type" value="Genomic_DNA"/>
</dbReference>
<dbReference type="GO" id="GO:0016787">
    <property type="term" value="F:hydrolase activity"/>
    <property type="evidence" value="ECO:0007669"/>
    <property type="project" value="UniProtKB-KW"/>
</dbReference>
<dbReference type="EMBL" id="CAMXCT030001533">
    <property type="protein sequence ID" value="CAL4778245.1"/>
    <property type="molecule type" value="Genomic_DNA"/>
</dbReference>
<feature type="compositionally biased region" description="Low complexity" evidence="1">
    <location>
        <begin position="197"/>
        <end position="207"/>
    </location>
</feature>
<evidence type="ECO:0000313" key="2">
    <source>
        <dbReference type="EMBL" id="CAI3990933.1"/>
    </source>
</evidence>
<dbReference type="Proteomes" id="UP001152797">
    <property type="component" value="Unassembled WGS sequence"/>
</dbReference>
<evidence type="ECO:0000256" key="1">
    <source>
        <dbReference type="SAM" id="MobiDB-lite"/>
    </source>
</evidence>
<feature type="region of interest" description="Disordered" evidence="1">
    <location>
        <begin position="185"/>
        <end position="222"/>
    </location>
</feature>
<gene>
    <name evidence="2" type="ORF">C1SCF055_LOCUS17881</name>
</gene>
<dbReference type="EMBL" id="CAMXCT020001533">
    <property type="protein sequence ID" value="CAL1144308.1"/>
    <property type="molecule type" value="Genomic_DNA"/>
</dbReference>
<name>A0A9P1FWB7_9DINO</name>
<protein>
    <submittedName>
        <fullName evidence="4">AB hydrolase-1 domain-containing protein</fullName>
    </submittedName>
</protein>
<feature type="compositionally biased region" description="Basic and acidic residues" evidence="1">
    <location>
        <begin position="9"/>
        <end position="24"/>
    </location>
</feature>
<evidence type="ECO:0000313" key="3">
    <source>
        <dbReference type="EMBL" id="CAL1144308.1"/>
    </source>
</evidence>
<keyword evidence="5" id="KW-1185">Reference proteome</keyword>
<reference evidence="3" key="2">
    <citation type="submission" date="2024-04" db="EMBL/GenBank/DDBJ databases">
        <authorList>
            <person name="Chen Y."/>
            <person name="Shah S."/>
            <person name="Dougan E. K."/>
            <person name="Thang M."/>
            <person name="Chan C."/>
        </authorList>
    </citation>
    <scope>NUCLEOTIDE SEQUENCE [LARGE SCALE GENOMIC DNA]</scope>
</reference>
<feature type="region of interest" description="Disordered" evidence="1">
    <location>
        <begin position="1"/>
        <end position="31"/>
    </location>
</feature>
<proteinExistence type="predicted"/>
<keyword evidence="4" id="KW-0378">Hydrolase</keyword>
<sequence>MIPFPESGKSTRDASKDGQERPTKQDGNVGAVGAKNIRLPLTVLPKGAIYTFPYVLGLDTYEYDFGQKMAARASKRFQEKVKASCDTGQDLGKAKLARPHCGSTTMVQAGVTGSTAFLLHAVNSSDGGSKIRKRRQKLTDDLLHDLVVSYGDSMEVVHKWFQIFQHYSDPPEEIVLPSLPERREETAPTLGPEKINTSRTASRISTKSTKRSKTLQRPCSAPSLKRPEIVRVPRRKCKDDDFEDDRNELQKTRTLLKEAGLAGPGAGQLDLAHRFRVQNLNDDALSEWLESFTFLWNLQRLPMEALQLHSKSSSPQRRASRFRSKRDVTSRYMTKLNEKVSGLGVWEFGGEFTDTIFDSSATSSATAETEDETEGPLTLQDLTLNQIMLRSSSLAMMNSGIVRKKGQEDGGKFGGKHRSKAAFEEIARSRVEILSLVAPTQMTLKNFIAFISSFGVHRGETIERVAKHLFLSVPRASSPVRSPLSDEEDDKDDHWQDSTTLPFEVFYKFVRALRANPLCSDAYDANHPYIFSDLLCRLVFCALTGHEGVTYTAGAAVAFKDDATLKPVCSQSLFQSLKLFLSDEGLRESSEEVQALSEFVFGALLRSQESLRASGQSGVSFNGFQNFVRQKPQVYLHLVFLLFPLAMRGEQFAAEEMHLMQKGLNHRAGELREKAAALARQLQKRRVLIGVLWERVALTWDAWMLDAVLRAEICWSAVGLPEAGKTFQSGKSDSVIRVILLRLHGAQSFDHRGFFEHFEHTASCRSIQALEETAKAHQVKPIILEGVPHDAMLSSRWRSAAETILSWLENQDFGSS</sequence>
<evidence type="ECO:0000313" key="5">
    <source>
        <dbReference type="Proteomes" id="UP001152797"/>
    </source>
</evidence>